<dbReference type="GO" id="GO:0005634">
    <property type="term" value="C:nucleus"/>
    <property type="evidence" value="ECO:0007669"/>
    <property type="project" value="InterPro"/>
</dbReference>
<accession>A0A7S0F6D2</accession>
<gene>
    <name evidence="11" type="ORF">PANT1444_LOCUS16988</name>
</gene>
<proteinExistence type="inferred from homology"/>
<name>A0A7S0F6D2_9EUKA</name>
<dbReference type="GO" id="GO:0000444">
    <property type="term" value="C:MIS12/MIND type complex"/>
    <property type="evidence" value="ECO:0007669"/>
    <property type="project" value="TreeGrafter"/>
</dbReference>
<evidence type="ECO:0008006" key="12">
    <source>
        <dbReference type="Google" id="ProtNLM"/>
    </source>
</evidence>
<dbReference type="PANTHER" id="PTHR14527">
    <property type="entry name" value="PROTEIN MIS12 HOMOLOG"/>
    <property type="match status" value="1"/>
</dbReference>
<keyword evidence="6" id="KW-0995">Kinetochore</keyword>
<keyword evidence="3" id="KW-0158">Chromosome</keyword>
<keyword evidence="9" id="KW-0137">Centromere</keyword>
<dbReference type="InterPro" id="IPR008685">
    <property type="entry name" value="Centromere_Mis12"/>
</dbReference>
<feature type="coiled-coil region" evidence="10">
    <location>
        <begin position="116"/>
        <end position="143"/>
    </location>
</feature>
<evidence type="ECO:0000256" key="4">
    <source>
        <dbReference type="ARBA" id="ARBA00022618"/>
    </source>
</evidence>
<dbReference type="GO" id="GO:0000070">
    <property type="term" value="P:mitotic sister chromatid segregation"/>
    <property type="evidence" value="ECO:0007669"/>
    <property type="project" value="TreeGrafter"/>
</dbReference>
<dbReference type="AlphaFoldDB" id="A0A7S0F6D2"/>
<dbReference type="PANTHER" id="PTHR14527:SF2">
    <property type="entry name" value="PROTEIN MIS12 HOMOLOG"/>
    <property type="match status" value="1"/>
</dbReference>
<reference evidence="11" key="1">
    <citation type="submission" date="2021-01" db="EMBL/GenBank/DDBJ databases">
        <authorList>
            <person name="Corre E."/>
            <person name="Pelletier E."/>
            <person name="Niang G."/>
            <person name="Scheremetjew M."/>
            <person name="Finn R."/>
            <person name="Kale V."/>
            <person name="Holt S."/>
            <person name="Cochrane G."/>
            <person name="Meng A."/>
            <person name="Brown T."/>
            <person name="Cohen L."/>
        </authorList>
    </citation>
    <scope>NUCLEOTIDE SEQUENCE</scope>
    <source>
        <strain evidence="11">CCMP1374</strain>
    </source>
</reference>
<comment type="similarity">
    <text evidence="2">Belongs to the mis12 family.</text>
</comment>
<dbReference type="EMBL" id="HBEP01029964">
    <property type="protein sequence ID" value="CAD8503099.1"/>
    <property type="molecule type" value="Transcribed_RNA"/>
</dbReference>
<keyword evidence="4" id="KW-0132">Cell division</keyword>
<evidence type="ECO:0000256" key="10">
    <source>
        <dbReference type="SAM" id="Coils"/>
    </source>
</evidence>
<organism evidence="11">
    <name type="scientific">Phaeocystis antarctica</name>
    <dbReference type="NCBI Taxonomy" id="33657"/>
    <lineage>
        <taxon>Eukaryota</taxon>
        <taxon>Haptista</taxon>
        <taxon>Haptophyta</taxon>
        <taxon>Prymnesiophyceae</taxon>
        <taxon>Phaeocystales</taxon>
        <taxon>Phaeocystaceae</taxon>
        <taxon>Phaeocystis</taxon>
    </lineage>
</organism>
<dbReference type="GO" id="GO:0051301">
    <property type="term" value="P:cell division"/>
    <property type="evidence" value="ECO:0007669"/>
    <property type="project" value="UniProtKB-KW"/>
</dbReference>
<evidence type="ECO:0000313" key="11">
    <source>
        <dbReference type="EMBL" id="CAD8503099.1"/>
    </source>
</evidence>
<evidence type="ECO:0000256" key="9">
    <source>
        <dbReference type="ARBA" id="ARBA00023328"/>
    </source>
</evidence>
<dbReference type="GO" id="GO:0051382">
    <property type="term" value="P:kinetochore assembly"/>
    <property type="evidence" value="ECO:0007669"/>
    <property type="project" value="TreeGrafter"/>
</dbReference>
<evidence type="ECO:0000256" key="7">
    <source>
        <dbReference type="ARBA" id="ARBA00023054"/>
    </source>
</evidence>
<evidence type="ECO:0000256" key="2">
    <source>
        <dbReference type="ARBA" id="ARBA00008643"/>
    </source>
</evidence>
<keyword evidence="7 10" id="KW-0175">Coiled coil</keyword>
<sequence>MENPDFVDAQFHGYEPLRIVDDVINSFNDYSCDAADAMQKVLTQAPGMGEHSKAVEEGLDRWQLKVQRAADKNFDKFELYALNNVFRVPAEVTEAPVDGVDQSGIDAELEELWAQLRQELATKSELQQRVAAASRETQRWEAHQHAVEGLCTTRRSEALGRVLHEARQLDEELRRGREQLHGSTAEGPTCVQKALSDRRIQISTAGVSDLKVLSSMLCT</sequence>
<keyword evidence="5" id="KW-0498">Mitosis</keyword>
<dbReference type="Pfam" id="PF05859">
    <property type="entry name" value="Mis12"/>
    <property type="match status" value="1"/>
</dbReference>
<evidence type="ECO:0000256" key="8">
    <source>
        <dbReference type="ARBA" id="ARBA00023306"/>
    </source>
</evidence>
<comment type="subcellular location">
    <subcellularLocation>
        <location evidence="1">Chromosome</location>
        <location evidence="1">Centromere</location>
        <location evidence="1">Kinetochore</location>
    </subcellularLocation>
</comment>
<evidence type="ECO:0000256" key="3">
    <source>
        <dbReference type="ARBA" id="ARBA00022454"/>
    </source>
</evidence>
<evidence type="ECO:0000256" key="6">
    <source>
        <dbReference type="ARBA" id="ARBA00022838"/>
    </source>
</evidence>
<keyword evidence="8" id="KW-0131">Cell cycle</keyword>
<evidence type="ECO:0000256" key="5">
    <source>
        <dbReference type="ARBA" id="ARBA00022776"/>
    </source>
</evidence>
<evidence type="ECO:0000256" key="1">
    <source>
        <dbReference type="ARBA" id="ARBA00004629"/>
    </source>
</evidence>
<protein>
    <recommendedName>
        <fullName evidence="12">Protein MIS12 homolog</fullName>
    </recommendedName>
</protein>